<evidence type="ECO:0000313" key="1">
    <source>
        <dbReference type="EMBL" id="KZN57961.1"/>
    </source>
</evidence>
<comment type="caution">
    <text evidence="1">The sequence shown here is derived from an EMBL/GenBank/DDBJ whole genome shotgun (WGS) entry which is preliminary data.</text>
</comment>
<proteinExistence type="predicted"/>
<protein>
    <submittedName>
        <fullName evidence="1">Uncharacterized protein</fullName>
    </submittedName>
</protein>
<organism evidence="1 2">
    <name type="scientific">Pseudoalteromonas luteoviolacea NCIMB 1942</name>
    <dbReference type="NCBI Taxonomy" id="1365253"/>
    <lineage>
        <taxon>Bacteria</taxon>
        <taxon>Pseudomonadati</taxon>
        <taxon>Pseudomonadota</taxon>
        <taxon>Gammaproteobacteria</taxon>
        <taxon>Alteromonadales</taxon>
        <taxon>Pseudoalteromonadaceae</taxon>
        <taxon>Pseudoalteromonas</taxon>
    </lineage>
</organism>
<reference evidence="1 2" key="1">
    <citation type="submission" date="2013-07" db="EMBL/GenBank/DDBJ databases">
        <title>Comparative Genomic and Metabolomic Analysis of Twelve Strains of Pseudoalteromonas luteoviolacea.</title>
        <authorList>
            <person name="Vynne N.G."/>
            <person name="Mansson M."/>
            <person name="Gram L."/>
        </authorList>
    </citation>
    <scope>NUCLEOTIDE SEQUENCE [LARGE SCALE GENOMIC DNA]</scope>
    <source>
        <strain evidence="1 2">NCIMB 1942</strain>
    </source>
</reference>
<accession>A0A161YD47</accession>
<dbReference type="PATRIC" id="fig|1365253.3.peg.433"/>
<dbReference type="Proteomes" id="UP000076587">
    <property type="component" value="Unassembled WGS sequence"/>
</dbReference>
<evidence type="ECO:0000313" key="2">
    <source>
        <dbReference type="Proteomes" id="UP000076587"/>
    </source>
</evidence>
<dbReference type="EMBL" id="AUXT01000019">
    <property type="protein sequence ID" value="KZN57961.1"/>
    <property type="molecule type" value="Genomic_DNA"/>
</dbReference>
<sequence>MTPHSDPGDVGKATGIDVYEKPEFYDWFNKVNIKND</sequence>
<name>A0A161YD47_9GAMM</name>
<dbReference type="AlphaFoldDB" id="A0A161YD47"/>
<gene>
    <name evidence="1" type="ORF">N482_22940</name>
</gene>